<feature type="active site" description="Glycyl thioester intermediate" evidence="3">
    <location>
        <position position="88"/>
    </location>
</feature>
<dbReference type="PANTHER" id="PTHR24068">
    <property type="entry name" value="UBIQUITIN-CONJUGATING ENZYME E2"/>
    <property type="match status" value="1"/>
</dbReference>
<dbReference type="PROSITE" id="PS00183">
    <property type="entry name" value="UBC_1"/>
    <property type="match status" value="2"/>
</dbReference>
<dbReference type="OMA" id="KDILHWE"/>
<evidence type="ECO:0000313" key="8">
    <source>
        <dbReference type="Proteomes" id="UP000195402"/>
    </source>
</evidence>
<dbReference type="InterPro" id="IPR023313">
    <property type="entry name" value="UBQ-conjugating_AS"/>
</dbReference>
<comment type="caution">
    <text evidence="7">The sequence shown here is derived from an EMBL/GenBank/DDBJ whole genome shotgun (WGS) entry which is preliminary data.</text>
</comment>
<accession>A0A200PUK0</accession>
<evidence type="ECO:0000256" key="4">
    <source>
        <dbReference type="RuleBase" id="RU362109"/>
    </source>
</evidence>
<evidence type="ECO:0000256" key="3">
    <source>
        <dbReference type="PROSITE-ProRule" id="PRU10133"/>
    </source>
</evidence>
<dbReference type="SMART" id="SM00212">
    <property type="entry name" value="UBCc"/>
    <property type="match status" value="2"/>
</dbReference>
<keyword evidence="8" id="KW-1185">Reference proteome</keyword>
<dbReference type="Gene3D" id="3.10.110.10">
    <property type="entry name" value="Ubiquitin Conjugating Enzyme"/>
    <property type="match status" value="2"/>
</dbReference>
<dbReference type="STRING" id="56857.A0A200PUK0"/>
<gene>
    <name evidence="7" type="ORF">BVC80_7545g2</name>
</gene>
<dbReference type="InterPro" id="IPR016135">
    <property type="entry name" value="UBQ-conjugating_enzyme/RWD"/>
</dbReference>
<dbReference type="GO" id="GO:0005524">
    <property type="term" value="F:ATP binding"/>
    <property type="evidence" value="ECO:0007669"/>
    <property type="project" value="UniProtKB-UniRule"/>
</dbReference>
<feature type="domain" description="UBC core" evidence="6">
    <location>
        <begin position="107"/>
        <end position="256"/>
    </location>
</feature>
<name>A0A200PUK0_MACCD</name>
<feature type="active site" description="Glycyl thioester intermediate" evidence="3">
    <location>
        <position position="194"/>
    </location>
</feature>
<organism evidence="7 8">
    <name type="scientific">Macleaya cordata</name>
    <name type="common">Five-seeded plume-poppy</name>
    <name type="synonym">Bocconia cordata</name>
    <dbReference type="NCBI Taxonomy" id="56857"/>
    <lineage>
        <taxon>Eukaryota</taxon>
        <taxon>Viridiplantae</taxon>
        <taxon>Streptophyta</taxon>
        <taxon>Embryophyta</taxon>
        <taxon>Tracheophyta</taxon>
        <taxon>Spermatophyta</taxon>
        <taxon>Magnoliopsida</taxon>
        <taxon>Ranunculales</taxon>
        <taxon>Papaveraceae</taxon>
        <taxon>Papaveroideae</taxon>
        <taxon>Macleaya</taxon>
    </lineage>
</organism>
<evidence type="ECO:0000256" key="1">
    <source>
        <dbReference type="ARBA" id="ARBA00022679"/>
    </source>
</evidence>
<reference evidence="7 8" key="1">
    <citation type="journal article" date="2017" name="Mol. Plant">
        <title>The Genome of Medicinal Plant Macleaya cordata Provides New Insights into Benzylisoquinoline Alkaloids Metabolism.</title>
        <authorList>
            <person name="Liu X."/>
            <person name="Liu Y."/>
            <person name="Huang P."/>
            <person name="Ma Y."/>
            <person name="Qing Z."/>
            <person name="Tang Q."/>
            <person name="Cao H."/>
            <person name="Cheng P."/>
            <person name="Zheng Y."/>
            <person name="Yuan Z."/>
            <person name="Zhou Y."/>
            <person name="Liu J."/>
            <person name="Tang Z."/>
            <person name="Zhuo Y."/>
            <person name="Zhang Y."/>
            <person name="Yu L."/>
            <person name="Huang J."/>
            <person name="Yang P."/>
            <person name="Peng Q."/>
            <person name="Zhang J."/>
            <person name="Jiang W."/>
            <person name="Zhang Z."/>
            <person name="Lin K."/>
            <person name="Ro D.K."/>
            <person name="Chen X."/>
            <person name="Xiong X."/>
            <person name="Shang Y."/>
            <person name="Huang S."/>
            <person name="Zeng J."/>
        </authorList>
    </citation>
    <scope>NUCLEOTIDE SEQUENCE [LARGE SCALE GENOMIC DNA]</scope>
    <source>
        <strain evidence="8">cv. BLH2017</strain>
        <tissue evidence="7">Root</tissue>
    </source>
</reference>
<dbReference type="InterPro" id="IPR000608">
    <property type="entry name" value="UBC"/>
</dbReference>
<dbReference type="Proteomes" id="UP000195402">
    <property type="component" value="Unassembled WGS sequence"/>
</dbReference>
<feature type="domain" description="UBC core" evidence="6">
    <location>
        <begin position="1"/>
        <end position="103"/>
    </location>
</feature>
<keyword evidence="4" id="KW-0547">Nucleotide-binding</keyword>
<keyword evidence="1" id="KW-0808">Transferase</keyword>
<evidence type="ECO:0000256" key="5">
    <source>
        <dbReference type="SAM" id="MobiDB-lite"/>
    </source>
</evidence>
<dbReference type="FunFam" id="3.10.110.10:FF:000002">
    <property type="entry name" value="Ubiquitin-conjugating enzyme E2 D3"/>
    <property type="match status" value="1"/>
</dbReference>
<comment type="similarity">
    <text evidence="4">Belongs to the ubiquitin-conjugating enzyme family.</text>
</comment>
<proteinExistence type="inferred from homology"/>
<keyword evidence="2 4" id="KW-0833">Ubl conjugation pathway</keyword>
<dbReference type="SUPFAM" id="SSF54495">
    <property type="entry name" value="UBC-like"/>
    <property type="match status" value="2"/>
</dbReference>
<feature type="region of interest" description="Disordered" evidence="5">
    <location>
        <begin position="1"/>
        <end position="27"/>
    </location>
</feature>
<evidence type="ECO:0000313" key="7">
    <source>
        <dbReference type="EMBL" id="OVA01865.1"/>
    </source>
</evidence>
<dbReference type="OrthoDB" id="7851174at2759"/>
<protein>
    <submittedName>
        <fullName evidence="7">Ubiquitin-conjugating enzyme</fullName>
    </submittedName>
</protein>
<dbReference type="PROSITE" id="PS50127">
    <property type="entry name" value="UBC_2"/>
    <property type="match status" value="2"/>
</dbReference>
<feature type="compositionally biased region" description="Basic and acidic residues" evidence="5">
    <location>
        <begin position="1"/>
        <end position="15"/>
    </location>
</feature>
<dbReference type="AlphaFoldDB" id="A0A200PUK0"/>
<evidence type="ECO:0000259" key="6">
    <source>
        <dbReference type="PROSITE" id="PS50127"/>
    </source>
</evidence>
<dbReference type="GO" id="GO:0016740">
    <property type="term" value="F:transferase activity"/>
    <property type="evidence" value="ECO:0007669"/>
    <property type="project" value="UniProtKB-KW"/>
</dbReference>
<dbReference type="Pfam" id="PF00179">
    <property type="entry name" value="UQ_con"/>
    <property type="match status" value="2"/>
</dbReference>
<keyword evidence="4" id="KW-0067">ATP-binding</keyword>
<dbReference type="InParanoid" id="A0A200PUK0"/>
<evidence type="ECO:0000256" key="2">
    <source>
        <dbReference type="ARBA" id="ARBA00022786"/>
    </source>
</evidence>
<dbReference type="EMBL" id="MVGT01004036">
    <property type="protein sequence ID" value="OVA01865.1"/>
    <property type="molecule type" value="Genomic_DNA"/>
</dbReference>
<dbReference type="CDD" id="cd00195">
    <property type="entry name" value="UBCc_UEV"/>
    <property type="match status" value="1"/>
</dbReference>
<sequence>MASKRIQKELKDMQKDPPSTSFTAGPVDADKDILHWEATIMGPEESPFAGGKFKLSINFPPDYPFEPPKVKFLTRVFHPNIKNTGLICLDILKDKWSPALNIYKGYMASKRIQKELKDMQKDPPSTSFTAGPVDADKDILHWEATIMGPEESPFAGGKFKLSINFPPDYPFEPPKVKFLTRVFHPNIKNTGLICLDILKDKWSPALNIYKLLLSICSLLTDPNPDDALRYDIADMYKFDRAKYDATARSWTQKYAMSE</sequence>